<protein>
    <submittedName>
        <fullName evidence="3">F-box domain-containing protein</fullName>
    </submittedName>
</protein>
<dbReference type="EMBL" id="JACAZH010000010">
    <property type="protein sequence ID" value="KAF7357514.1"/>
    <property type="molecule type" value="Genomic_DNA"/>
</dbReference>
<accession>A0A8H6YFV8</accession>
<dbReference type="OrthoDB" id="3051796at2759"/>
<comment type="caution">
    <text evidence="3">The sequence shown here is derived from an EMBL/GenBank/DDBJ whole genome shotgun (WGS) entry which is preliminary data.</text>
</comment>
<feature type="coiled-coil region" evidence="1">
    <location>
        <begin position="12"/>
        <end position="43"/>
    </location>
</feature>
<dbReference type="InterPro" id="IPR036047">
    <property type="entry name" value="F-box-like_dom_sf"/>
</dbReference>
<evidence type="ECO:0000313" key="4">
    <source>
        <dbReference type="Proteomes" id="UP000623467"/>
    </source>
</evidence>
<gene>
    <name evidence="3" type="ORF">MSAN_01347700</name>
</gene>
<dbReference type="Pfam" id="PF12937">
    <property type="entry name" value="F-box-like"/>
    <property type="match status" value="1"/>
</dbReference>
<dbReference type="InterPro" id="IPR001810">
    <property type="entry name" value="F-box_dom"/>
</dbReference>
<feature type="domain" description="F-box" evidence="2">
    <location>
        <begin position="79"/>
        <end position="126"/>
    </location>
</feature>
<name>A0A8H6YFV8_9AGAR</name>
<proteinExistence type="predicted"/>
<dbReference type="AlphaFoldDB" id="A0A8H6YFV8"/>
<evidence type="ECO:0000259" key="2">
    <source>
        <dbReference type="Pfam" id="PF12937"/>
    </source>
</evidence>
<keyword evidence="4" id="KW-1185">Reference proteome</keyword>
<dbReference type="Gene3D" id="1.20.1280.50">
    <property type="match status" value="1"/>
</dbReference>
<organism evidence="3 4">
    <name type="scientific">Mycena sanguinolenta</name>
    <dbReference type="NCBI Taxonomy" id="230812"/>
    <lineage>
        <taxon>Eukaryota</taxon>
        <taxon>Fungi</taxon>
        <taxon>Dikarya</taxon>
        <taxon>Basidiomycota</taxon>
        <taxon>Agaricomycotina</taxon>
        <taxon>Agaricomycetes</taxon>
        <taxon>Agaricomycetidae</taxon>
        <taxon>Agaricales</taxon>
        <taxon>Marasmiineae</taxon>
        <taxon>Mycenaceae</taxon>
        <taxon>Mycena</taxon>
    </lineage>
</organism>
<reference evidence="3" key="1">
    <citation type="submission" date="2020-05" db="EMBL/GenBank/DDBJ databases">
        <title>Mycena genomes resolve the evolution of fungal bioluminescence.</title>
        <authorList>
            <person name="Tsai I.J."/>
        </authorList>
    </citation>
    <scope>NUCLEOTIDE SEQUENCE</scope>
    <source>
        <strain evidence="3">160909Yilan</strain>
    </source>
</reference>
<dbReference type="Proteomes" id="UP000623467">
    <property type="component" value="Unassembled WGS sequence"/>
</dbReference>
<sequence>MLTTVSVRAILLEQIERTRQSSKADIERFIEESERKIISLELQIGLLRVKLQRFRPLVELQDRERACIESLRYIIAPIRTLPIELLVEIFRHAIRQHVNDSFRDAHRITQVCSHWRKVAHAAPRLWIGPIWVDLSDGRRQLYVDGCMEQPLTLVHWKFFSGLPPDCTLCVVAVVSLFRSSADWRRAG</sequence>
<dbReference type="SUPFAM" id="SSF81383">
    <property type="entry name" value="F-box domain"/>
    <property type="match status" value="1"/>
</dbReference>
<keyword evidence="1" id="KW-0175">Coiled coil</keyword>
<evidence type="ECO:0000313" key="3">
    <source>
        <dbReference type="EMBL" id="KAF7357514.1"/>
    </source>
</evidence>
<evidence type="ECO:0000256" key="1">
    <source>
        <dbReference type="SAM" id="Coils"/>
    </source>
</evidence>